<organism evidence="2">
    <name type="scientific">Oryza meridionalis</name>
    <dbReference type="NCBI Taxonomy" id="40149"/>
    <lineage>
        <taxon>Eukaryota</taxon>
        <taxon>Viridiplantae</taxon>
        <taxon>Streptophyta</taxon>
        <taxon>Embryophyta</taxon>
        <taxon>Tracheophyta</taxon>
        <taxon>Spermatophyta</taxon>
        <taxon>Magnoliopsida</taxon>
        <taxon>Liliopsida</taxon>
        <taxon>Poales</taxon>
        <taxon>Poaceae</taxon>
        <taxon>BOP clade</taxon>
        <taxon>Oryzoideae</taxon>
        <taxon>Oryzeae</taxon>
        <taxon>Oryzinae</taxon>
        <taxon>Oryza</taxon>
    </lineage>
</organism>
<dbReference type="Gramene" id="OMERI07G00240.1">
    <property type="protein sequence ID" value="OMERI07G00240.1"/>
    <property type="gene ID" value="OMERI07G00240"/>
</dbReference>
<keyword evidence="1" id="KW-1133">Transmembrane helix</keyword>
<dbReference type="AlphaFoldDB" id="A0A0E0E6V6"/>
<evidence type="ECO:0000313" key="2">
    <source>
        <dbReference type="EnsemblPlants" id="OMERI07G00240.1"/>
    </source>
</evidence>
<protein>
    <submittedName>
        <fullName evidence="2">Uncharacterized protein</fullName>
    </submittedName>
</protein>
<sequence length="135" mass="15057">MAAAARRALWYGGVSPKARHMNSGRGRGLDISEPNGPLDSYIRKLMDAGNLEEINRIGKILSKRDMVKQSSESLIFERKKKMDTHNMQDMWKVAGITSSAFLFGTAFISLFAGSLHGEEEEDGILQDKKRLGLEE</sequence>
<accession>A0A0E0E6V6</accession>
<keyword evidence="3" id="KW-1185">Reference proteome</keyword>
<name>A0A0E0E6V6_9ORYZ</name>
<dbReference type="EnsemblPlants" id="OMERI07G00240.1">
    <property type="protein sequence ID" value="OMERI07G00240.1"/>
    <property type="gene ID" value="OMERI07G00240"/>
</dbReference>
<reference evidence="2" key="2">
    <citation type="submission" date="2018-05" db="EMBL/GenBank/DDBJ databases">
        <title>OmerRS3 (Oryza meridionalis Reference Sequence Version 3).</title>
        <authorList>
            <person name="Zhang J."/>
            <person name="Kudrna D."/>
            <person name="Lee S."/>
            <person name="Talag J."/>
            <person name="Welchert J."/>
            <person name="Wing R.A."/>
        </authorList>
    </citation>
    <scope>NUCLEOTIDE SEQUENCE [LARGE SCALE GENOMIC DNA]</scope>
    <source>
        <strain evidence="2">cv. OR44</strain>
    </source>
</reference>
<evidence type="ECO:0000313" key="3">
    <source>
        <dbReference type="Proteomes" id="UP000008021"/>
    </source>
</evidence>
<feature type="transmembrane region" description="Helical" evidence="1">
    <location>
        <begin position="90"/>
        <end position="112"/>
    </location>
</feature>
<evidence type="ECO:0000256" key="1">
    <source>
        <dbReference type="SAM" id="Phobius"/>
    </source>
</evidence>
<dbReference type="HOGENOM" id="CLU_1889089_0_0_1"/>
<reference evidence="2" key="1">
    <citation type="submission" date="2015-04" db="UniProtKB">
        <authorList>
            <consortium name="EnsemblPlants"/>
        </authorList>
    </citation>
    <scope>IDENTIFICATION</scope>
</reference>
<dbReference type="Proteomes" id="UP000008021">
    <property type="component" value="Chromosome 7"/>
</dbReference>
<keyword evidence="1" id="KW-0472">Membrane</keyword>
<proteinExistence type="predicted"/>
<keyword evidence="1" id="KW-0812">Transmembrane</keyword>